<dbReference type="AlphaFoldDB" id="A0A6M3XIK7"/>
<keyword evidence="1" id="KW-0472">Membrane</keyword>
<organism evidence="2">
    <name type="scientific">viral metagenome</name>
    <dbReference type="NCBI Taxonomy" id="1070528"/>
    <lineage>
        <taxon>unclassified sequences</taxon>
        <taxon>metagenomes</taxon>
        <taxon>organismal metagenomes</taxon>
    </lineage>
</organism>
<dbReference type="EMBL" id="MT144699">
    <property type="protein sequence ID" value="QJH97730.1"/>
    <property type="molecule type" value="Genomic_DNA"/>
</dbReference>
<reference evidence="2" key="1">
    <citation type="submission" date="2020-03" db="EMBL/GenBank/DDBJ databases">
        <title>The deep terrestrial virosphere.</title>
        <authorList>
            <person name="Holmfeldt K."/>
            <person name="Nilsson E."/>
            <person name="Simone D."/>
            <person name="Lopez-Fernandez M."/>
            <person name="Wu X."/>
            <person name="de Brujin I."/>
            <person name="Lundin D."/>
            <person name="Andersson A."/>
            <person name="Bertilsson S."/>
            <person name="Dopson M."/>
        </authorList>
    </citation>
    <scope>NUCLEOTIDE SEQUENCE</scope>
    <source>
        <strain evidence="2">TM448B01076</strain>
    </source>
</reference>
<feature type="transmembrane region" description="Helical" evidence="1">
    <location>
        <begin position="15"/>
        <end position="36"/>
    </location>
</feature>
<protein>
    <submittedName>
        <fullName evidence="2">Uncharacterized protein</fullName>
    </submittedName>
</protein>
<name>A0A6M3XIK7_9ZZZZ</name>
<evidence type="ECO:0000313" key="2">
    <source>
        <dbReference type="EMBL" id="QJH97730.1"/>
    </source>
</evidence>
<keyword evidence="1" id="KW-1133">Transmembrane helix</keyword>
<accession>A0A6M3XIK7</accession>
<proteinExistence type="predicted"/>
<feature type="transmembrane region" description="Helical" evidence="1">
    <location>
        <begin position="43"/>
        <end position="61"/>
    </location>
</feature>
<evidence type="ECO:0000256" key="1">
    <source>
        <dbReference type="SAM" id="Phobius"/>
    </source>
</evidence>
<keyword evidence="1" id="KW-0812">Transmembrane</keyword>
<gene>
    <name evidence="2" type="ORF">TM448B01076_0004</name>
</gene>
<sequence length="130" mass="15432">MELELYVLFAHNSLLGLYVYTFLVLGCIFLGSLFLWWVRKAEIISTIWYYQTALFWAIAYTKTYDAIGKYLRCCGDHVGFNKFIRTFLWNTKDVPLLSVILVFVVVVSWRTFIVRKNKGFLFSFKREKEV</sequence>
<feature type="transmembrane region" description="Helical" evidence="1">
    <location>
        <begin position="94"/>
        <end position="113"/>
    </location>
</feature>